<organism evidence="12 13">
    <name type="scientific">Coccomyxa subellipsoidea (strain C-169)</name>
    <name type="common">Green microalga</name>
    <dbReference type="NCBI Taxonomy" id="574566"/>
    <lineage>
        <taxon>Eukaryota</taxon>
        <taxon>Viridiplantae</taxon>
        <taxon>Chlorophyta</taxon>
        <taxon>core chlorophytes</taxon>
        <taxon>Trebouxiophyceae</taxon>
        <taxon>Trebouxiophyceae incertae sedis</taxon>
        <taxon>Coccomyxaceae</taxon>
        <taxon>Coccomyxa</taxon>
        <taxon>Coccomyxa subellipsoidea</taxon>
    </lineage>
</organism>
<dbReference type="CDD" id="cd03232">
    <property type="entry name" value="ABCG_PDR_domain2"/>
    <property type="match status" value="1"/>
</dbReference>
<dbReference type="GO" id="GO:0140359">
    <property type="term" value="F:ABC-type transporter activity"/>
    <property type="evidence" value="ECO:0007669"/>
    <property type="project" value="InterPro"/>
</dbReference>
<dbReference type="Pfam" id="PF08370">
    <property type="entry name" value="PDR_assoc"/>
    <property type="match status" value="1"/>
</dbReference>
<dbReference type="Pfam" id="PF01061">
    <property type="entry name" value="ABC2_membrane"/>
    <property type="match status" value="2"/>
</dbReference>
<proteinExistence type="inferred from homology"/>
<feature type="transmembrane region" description="Helical" evidence="10">
    <location>
        <begin position="1147"/>
        <end position="1174"/>
    </location>
</feature>
<evidence type="ECO:0000256" key="10">
    <source>
        <dbReference type="SAM" id="Phobius"/>
    </source>
</evidence>
<evidence type="ECO:0000313" key="13">
    <source>
        <dbReference type="Proteomes" id="UP000007264"/>
    </source>
</evidence>
<feature type="transmembrane region" description="Helical" evidence="10">
    <location>
        <begin position="1212"/>
        <end position="1235"/>
    </location>
</feature>
<dbReference type="FunFam" id="3.40.50.300:FF:000059">
    <property type="entry name" value="ABC transporter G family member 40"/>
    <property type="match status" value="1"/>
</dbReference>
<evidence type="ECO:0000256" key="6">
    <source>
        <dbReference type="ARBA" id="ARBA00022741"/>
    </source>
</evidence>
<dbReference type="InterPro" id="IPR034003">
    <property type="entry name" value="ABCG_PDR_2"/>
</dbReference>
<dbReference type="InterPro" id="IPR013525">
    <property type="entry name" value="ABC2_TM"/>
</dbReference>
<evidence type="ECO:0000259" key="11">
    <source>
        <dbReference type="PROSITE" id="PS50893"/>
    </source>
</evidence>
<evidence type="ECO:0000256" key="3">
    <source>
        <dbReference type="ARBA" id="ARBA00022448"/>
    </source>
</evidence>
<evidence type="ECO:0000256" key="2">
    <source>
        <dbReference type="ARBA" id="ARBA00006012"/>
    </source>
</evidence>
<keyword evidence="8 10" id="KW-1133">Transmembrane helix</keyword>
<comment type="caution">
    <text evidence="12">The sequence shown here is derived from an EMBL/GenBank/DDBJ whole genome shotgun (WGS) entry which is preliminary data.</text>
</comment>
<feature type="transmembrane region" description="Helical" evidence="10">
    <location>
        <begin position="622"/>
        <end position="648"/>
    </location>
</feature>
<feature type="non-terminal residue" evidence="12">
    <location>
        <position position="1"/>
    </location>
</feature>
<feature type="transmembrane region" description="Helical" evidence="10">
    <location>
        <begin position="512"/>
        <end position="530"/>
    </location>
</feature>
<comment type="similarity">
    <text evidence="2">Belongs to the ABC transporter superfamily. ABCG family. PDR (TC 3.A.1.205) subfamily.</text>
</comment>
<feature type="transmembrane region" description="Helical" evidence="10">
    <location>
        <begin position="472"/>
        <end position="500"/>
    </location>
</feature>
<dbReference type="OrthoDB" id="66620at2759"/>
<dbReference type="InterPro" id="IPR013581">
    <property type="entry name" value="PDR_assoc"/>
</dbReference>
<dbReference type="InterPro" id="IPR003593">
    <property type="entry name" value="AAA+_ATPase"/>
</dbReference>
<keyword evidence="7" id="KW-0067">ATP-binding</keyword>
<dbReference type="Pfam" id="PF00005">
    <property type="entry name" value="ABC_tran"/>
    <property type="match status" value="2"/>
</dbReference>
<dbReference type="GO" id="GO:0016887">
    <property type="term" value="F:ATP hydrolysis activity"/>
    <property type="evidence" value="ECO:0007669"/>
    <property type="project" value="InterPro"/>
</dbReference>
<dbReference type="Gene3D" id="3.40.50.300">
    <property type="entry name" value="P-loop containing nucleotide triphosphate hydrolases"/>
    <property type="match status" value="2"/>
</dbReference>
<dbReference type="PANTHER" id="PTHR19241">
    <property type="entry name" value="ATP-BINDING CASSETTE TRANSPORTER"/>
    <property type="match status" value="1"/>
</dbReference>
<reference evidence="12 13" key="1">
    <citation type="journal article" date="2012" name="Genome Biol.">
        <title>The genome of the polar eukaryotic microalga coccomyxa subellipsoidea reveals traits of cold adaptation.</title>
        <authorList>
            <person name="Blanc G."/>
            <person name="Agarkova I."/>
            <person name="Grimwood J."/>
            <person name="Kuo A."/>
            <person name="Brueggeman A."/>
            <person name="Dunigan D."/>
            <person name="Gurnon J."/>
            <person name="Ladunga I."/>
            <person name="Lindquist E."/>
            <person name="Lucas S."/>
            <person name="Pangilinan J."/>
            <person name="Proschold T."/>
            <person name="Salamov A."/>
            <person name="Schmutz J."/>
            <person name="Weeks D."/>
            <person name="Yamada T."/>
            <person name="Claverie J.M."/>
            <person name="Grigoriev I."/>
            <person name="Van Etten J."/>
            <person name="Lomsadze A."/>
            <person name="Borodovsky M."/>
        </authorList>
    </citation>
    <scope>NUCLEOTIDE SEQUENCE [LARGE SCALE GENOMIC DNA]</scope>
    <source>
        <strain evidence="12 13">C-169</strain>
    </source>
</reference>
<evidence type="ECO:0000256" key="8">
    <source>
        <dbReference type="ARBA" id="ARBA00022989"/>
    </source>
</evidence>
<feature type="transmembrane region" description="Helical" evidence="10">
    <location>
        <begin position="1066"/>
        <end position="1086"/>
    </location>
</feature>
<feature type="transmembrane region" description="Helical" evidence="10">
    <location>
        <begin position="1294"/>
        <end position="1320"/>
    </location>
</feature>
<comment type="subcellular location">
    <subcellularLocation>
        <location evidence="1">Membrane</location>
        <topology evidence="1">Multi-pass membrane protein</topology>
    </subcellularLocation>
</comment>
<sequence>AGCPLPSITVEYRDIHIEADALVGTAAVPSLTKAAWGFIKEVLRITEMRTTPLRSLDISGKLSPGRLTLLMGPPRSGKSLFMHLLAGRLQRSKFLRVKGSVLYNGRQPKEFNMARAIAMVDQIDVHTPILTVRETLEFAHICQDGFDDTSTDISSMPSTPLNSLPEDEFEMLLAKQVWGTGVRMEIVMRTLGLARVADTKVGNALVRGVSGGERKRVTSAEMLVGPKKVLLMDEISTGLDSATTYTVVEYLRNITHHMNLTTLVSLLQPSPEVYNLFDDVLLLTDGQLMFHGPVHEALPFFASLGFNCPVRKDPASFLQEVTTPKGTPLLSPFQLSWRLTCSTSHNLQQQPHLLRRAAHFDGHPGALTKQAYALTWWQAVGVLLDRQWKLTIRDSALAESALCWQVVVMALIIGSLFSGQKPTAADARNYFGVSFLSMMFLSMGAMPEMGITFASKPVIFKQRDNRFFPPSAYALSLLLVRIPFQLVEAALFTLVVYFWVGFHAAPSTFFTFYLISIATMLQMSAVYRLLASACPNTDIGTAAGGVVLLVLIVTSGFAIVRTAIPPWWIWAYWISPFAYGLRAIVINEMTASAWSYADATTPPGSTVGIQALESFGFQTERMWIWIGIGFNLGLALLLTLCSGIALTFCNPVKMRPTTAADESAAKSAAAAVEIRKKRTERFIKSGARSFFFEPPASSKCLITELQFHENMEWHNSRAMVGMNVVGEDGKRQRLQLLKPLSGSAVPGQLTALMGGSGAGKTTLMDVIAGRKTQGEIKGQILVNGFPKEQRSWARVVGYVEQNDIHTPQVIVREALEFSARLRIPESAGRKQIEEFVDEVLDIVELTPLRGQLVGIPGVSGLSVEQRKRLTIAVELVANPSVIFMDEPTSGLDARAAAIVMQSVKNVSKNGRTVMVTIHQPSIDIFEAFDALVLLQRGGKLIYSGPLGAESSALIGYLEAVPGVHPIRAGENPATWMLEVTGGASITGKSVAAAVDFAEYYKVIHALPAASQLWRDNEALIEELARQGEAEGAKLALKGTFATRRGTQFVALARKYRLSYWRSPSYNLTRMIMTLLICLFYGTMFYGRGRLPTTGARIGDVQNVMGVLYSATNFQGMFNLMNVLPIVGFERGVFYRERAALMYANLPYISAVAFVELPYLLAQVIVFVPICYFLIGFKLTASAFFYFFFMFVLDLALFTYFGQFLVFLTPSQGLAQILATAVQTLWSIFNGFMLPYPTMPRGWKWLNRISPATWIIYGLAVDQMGENQDLLITPEGQRTTVSAFLASYFGYEYSFRWHCTAIIVAYIFVFRAGSMLSVRLLSYQRR</sequence>
<name>I0Z9Q3_COCSC</name>
<feature type="transmembrane region" description="Helical" evidence="10">
    <location>
        <begin position="1106"/>
        <end position="1126"/>
    </location>
</feature>
<feature type="domain" description="ABC transporter" evidence="11">
    <location>
        <begin position="719"/>
        <end position="961"/>
    </location>
</feature>
<keyword evidence="5" id="KW-0677">Repeat</keyword>
<evidence type="ECO:0000256" key="4">
    <source>
        <dbReference type="ARBA" id="ARBA00022692"/>
    </source>
</evidence>
<feature type="transmembrane region" description="Helical" evidence="10">
    <location>
        <begin position="396"/>
        <end position="418"/>
    </location>
</feature>
<evidence type="ECO:0000313" key="12">
    <source>
        <dbReference type="EMBL" id="EIE27372.1"/>
    </source>
</evidence>
<keyword evidence="6" id="KW-0547">Nucleotide-binding</keyword>
<dbReference type="InterPro" id="IPR003439">
    <property type="entry name" value="ABC_transporter-like_ATP-bd"/>
</dbReference>
<feature type="transmembrane region" description="Helical" evidence="10">
    <location>
        <begin position="430"/>
        <end position="451"/>
    </location>
</feature>
<evidence type="ECO:0000256" key="1">
    <source>
        <dbReference type="ARBA" id="ARBA00004141"/>
    </source>
</evidence>
<dbReference type="SUPFAM" id="SSF52540">
    <property type="entry name" value="P-loop containing nucleoside triphosphate hydrolases"/>
    <property type="match status" value="2"/>
</dbReference>
<dbReference type="PROSITE" id="PS50893">
    <property type="entry name" value="ABC_TRANSPORTER_2"/>
    <property type="match status" value="2"/>
</dbReference>
<protein>
    <submittedName>
        <fullName evidence="12">PDR-like ABC transporter</fullName>
    </submittedName>
</protein>
<dbReference type="Proteomes" id="UP000007264">
    <property type="component" value="Unassembled WGS sequence"/>
</dbReference>
<evidence type="ECO:0000256" key="7">
    <source>
        <dbReference type="ARBA" id="ARBA00022840"/>
    </source>
</evidence>
<dbReference type="Pfam" id="PF19055">
    <property type="entry name" value="ABC2_membrane_7"/>
    <property type="match status" value="1"/>
</dbReference>
<feature type="transmembrane region" description="Helical" evidence="10">
    <location>
        <begin position="1180"/>
        <end position="1200"/>
    </location>
</feature>
<accession>I0Z9Q3</accession>
<keyword evidence="3" id="KW-0813">Transport</keyword>
<dbReference type="GO" id="GO:0016020">
    <property type="term" value="C:membrane"/>
    <property type="evidence" value="ECO:0007669"/>
    <property type="project" value="UniProtKB-SubCell"/>
</dbReference>
<dbReference type="InterPro" id="IPR027417">
    <property type="entry name" value="P-loop_NTPase"/>
</dbReference>
<dbReference type="GO" id="GO:0071944">
    <property type="term" value="C:cell periphery"/>
    <property type="evidence" value="ECO:0007669"/>
    <property type="project" value="UniProtKB-ARBA"/>
</dbReference>
<feature type="domain" description="ABC transporter" evidence="11">
    <location>
        <begin position="40"/>
        <end position="310"/>
    </location>
</feature>
<evidence type="ECO:0000256" key="5">
    <source>
        <dbReference type="ARBA" id="ARBA00022737"/>
    </source>
</evidence>
<keyword evidence="13" id="KW-1185">Reference proteome</keyword>
<keyword evidence="9 10" id="KW-0472">Membrane</keyword>
<dbReference type="FunFam" id="3.40.50.300:FF:000532">
    <property type="entry name" value="ABC transporter G family member 34"/>
    <property type="match status" value="1"/>
</dbReference>
<dbReference type="EMBL" id="AGSI01000001">
    <property type="protein sequence ID" value="EIE27372.1"/>
    <property type="molecule type" value="Genomic_DNA"/>
</dbReference>
<feature type="transmembrane region" description="Helical" evidence="10">
    <location>
        <begin position="542"/>
        <end position="564"/>
    </location>
</feature>
<gene>
    <name evidence="12" type="ORF">COCSUDRAFT_11258</name>
</gene>
<keyword evidence="4 10" id="KW-0812">Transmembrane</keyword>
<dbReference type="SMART" id="SM00382">
    <property type="entry name" value="AAA"/>
    <property type="match status" value="2"/>
</dbReference>
<dbReference type="eggNOG" id="KOG0065">
    <property type="taxonomic scope" value="Eukaryota"/>
</dbReference>
<dbReference type="InterPro" id="IPR043926">
    <property type="entry name" value="ABCG_dom"/>
</dbReference>
<dbReference type="GeneID" id="17045387"/>
<dbReference type="KEGG" id="csl:COCSUDRAFT_11258"/>
<evidence type="ECO:0000256" key="9">
    <source>
        <dbReference type="ARBA" id="ARBA00023136"/>
    </source>
</evidence>
<dbReference type="RefSeq" id="XP_005651916.1">
    <property type="nucleotide sequence ID" value="XM_005651859.1"/>
</dbReference>
<dbReference type="GO" id="GO:0005524">
    <property type="term" value="F:ATP binding"/>
    <property type="evidence" value="ECO:0007669"/>
    <property type="project" value="UniProtKB-KW"/>
</dbReference>